<feature type="domain" description="C2H2-type" evidence="3">
    <location>
        <begin position="76"/>
        <end position="103"/>
    </location>
</feature>
<reference evidence="4" key="1">
    <citation type="submission" date="2020-09" db="EMBL/GenBank/DDBJ databases">
        <title>Genome-Enabled Discovery of Anthraquinone Biosynthesis in Senna tora.</title>
        <authorList>
            <person name="Kang S.-H."/>
            <person name="Pandey R.P."/>
            <person name="Lee C.-M."/>
            <person name="Sim J.-S."/>
            <person name="Jeong J.-T."/>
            <person name="Choi B.-S."/>
            <person name="Jung M."/>
            <person name="Ginzburg D."/>
            <person name="Zhao K."/>
            <person name="Won S.Y."/>
            <person name="Oh T.-J."/>
            <person name="Yu Y."/>
            <person name="Kim N.-H."/>
            <person name="Lee O.R."/>
            <person name="Lee T.-H."/>
            <person name="Bashyal P."/>
            <person name="Kim T.-S."/>
            <person name="Lee W.-H."/>
            <person name="Kawkins C."/>
            <person name="Kim C.-K."/>
            <person name="Kim J.S."/>
            <person name="Ahn B.O."/>
            <person name="Rhee S.Y."/>
            <person name="Sohng J.K."/>
        </authorList>
    </citation>
    <scope>NUCLEOTIDE SEQUENCE</scope>
    <source>
        <tissue evidence="4">Leaf</tissue>
    </source>
</reference>
<dbReference type="AlphaFoldDB" id="A0A834SZR2"/>
<evidence type="ECO:0000256" key="2">
    <source>
        <dbReference type="SAM" id="MobiDB-lite"/>
    </source>
</evidence>
<keyword evidence="1" id="KW-0862">Zinc</keyword>
<keyword evidence="1" id="KW-0479">Metal-binding</keyword>
<evidence type="ECO:0000256" key="1">
    <source>
        <dbReference type="PROSITE-ProRule" id="PRU00042"/>
    </source>
</evidence>
<dbReference type="Proteomes" id="UP000634136">
    <property type="component" value="Unassembled WGS sequence"/>
</dbReference>
<dbReference type="PANTHER" id="PTHR36055">
    <property type="entry name" value="C2H2-LIKE ZINC FINGER PROTEIN"/>
    <property type="match status" value="1"/>
</dbReference>
<evidence type="ECO:0000259" key="3">
    <source>
        <dbReference type="PROSITE" id="PS50157"/>
    </source>
</evidence>
<feature type="region of interest" description="Disordered" evidence="2">
    <location>
        <begin position="279"/>
        <end position="320"/>
    </location>
</feature>
<feature type="compositionally biased region" description="Basic and acidic residues" evidence="2">
    <location>
        <begin position="286"/>
        <end position="304"/>
    </location>
</feature>
<dbReference type="SMART" id="SM00355">
    <property type="entry name" value="ZnF_C2H2"/>
    <property type="match status" value="1"/>
</dbReference>
<evidence type="ECO:0000313" key="5">
    <source>
        <dbReference type="Proteomes" id="UP000634136"/>
    </source>
</evidence>
<keyword evidence="1" id="KW-0863">Zinc-finger</keyword>
<dbReference type="OrthoDB" id="191139at2759"/>
<dbReference type="EMBL" id="JAAIUW010000010">
    <property type="protein sequence ID" value="KAF7813144.1"/>
    <property type="molecule type" value="Genomic_DNA"/>
</dbReference>
<name>A0A834SZR2_9FABA</name>
<protein>
    <recommendedName>
        <fullName evidence="3">C2H2-type domain-containing protein</fullName>
    </recommendedName>
</protein>
<dbReference type="PROSITE" id="PS00028">
    <property type="entry name" value="ZINC_FINGER_C2H2_1"/>
    <property type="match status" value="1"/>
</dbReference>
<evidence type="ECO:0000313" key="4">
    <source>
        <dbReference type="EMBL" id="KAF7813144.1"/>
    </source>
</evidence>
<dbReference type="PANTHER" id="PTHR36055:SF1">
    <property type="entry name" value="C2H2-LIKE ZINC FINGER PROTEIN"/>
    <property type="match status" value="1"/>
</dbReference>
<feature type="compositionally biased region" description="Polar residues" evidence="2">
    <location>
        <begin position="305"/>
        <end position="319"/>
    </location>
</feature>
<organism evidence="4 5">
    <name type="scientific">Senna tora</name>
    <dbReference type="NCBI Taxonomy" id="362788"/>
    <lineage>
        <taxon>Eukaryota</taxon>
        <taxon>Viridiplantae</taxon>
        <taxon>Streptophyta</taxon>
        <taxon>Embryophyta</taxon>
        <taxon>Tracheophyta</taxon>
        <taxon>Spermatophyta</taxon>
        <taxon>Magnoliopsida</taxon>
        <taxon>eudicotyledons</taxon>
        <taxon>Gunneridae</taxon>
        <taxon>Pentapetalae</taxon>
        <taxon>rosids</taxon>
        <taxon>fabids</taxon>
        <taxon>Fabales</taxon>
        <taxon>Fabaceae</taxon>
        <taxon>Caesalpinioideae</taxon>
        <taxon>Cassia clade</taxon>
        <taxon>Senna</taxon>
    </lineage>
</organism>
<comment type="caution">
    <text evidence="4">The sequence shown here is derived from an EMBL/GenBank/DDBJ whole genome shotgun (WGS) entry which is preliminary data.</text>
</comment>
<dbReference type="PROSITE" id="PS50157">
    <property type="entry name" value="ZINC_FINGER_C2H2_2"/>
    <property type="match status" value="1"/>
</dbReference>
<feature type="region of interest" description="Disordered" evidence="2">
    <location>
        <begin position="647"/>
        <end position="675"/>
    </location>
</feature>
<sequence length="675" mass="74480">MPTAKHKVFSTSDVMKAEDGNDPLDTIIRQAIGKESFLSFPRASDSPVQWIQLLQALDQQEVPGWPLLSPPKVQLQKCDKCSREFCSPVNYRRHIRVHHRLKKIDKDSTKNRDLLGAYWDKLSVEEAKEVVSFKDVMLEEVPGSSILKGLTALIRKQGLASLPQYYLKAGSALLDIVQARSSILSISSKELFGILDSASEKTFLCGSAASMQKYVFDGEPEKIGLDPKNLIACTSFLLEQKLVKAWLSDKEAEALRCQKLLVEEEEAAQKRQAEILERKRQKKLRQKEQKAREQKLEEKAEIKENGSSTVADGSSTEASPTCDIEVHNPVTFADHVPFPLVPYQYPDTNEGADGDSQSAYDCGADQNIEQQTSQGHNRRHIAVAQPKSQWAVANGFHASQNSQSSKLGVTQKYGIHRDQRAAPILNGNKVWSRKPKPEFGGVNSKVRLEKEPDQGKSHEVLIGSISVTLGNCCQSEDNLVASREDCTIGNLTKHNSAQEKPNKHDLKAVKLWRPVSRNGTKHPLPVQSGGTEADAMDGKRDDQNLSDQSCLRLCDLDCDSGFGNNSSLLEDRVGPGSLQLSSHAAKAFLAERWKEAISSNHVKLVLSPNSEPPGHQETQECEQAAYRSSNGDKCGILASADNQLSATSGAAKSKARMKPEKGIKIKYIPKQRTAT</sequence>
<feature type="region of interest" description="Disordered" evidence="2">
    <location>
        <begin position="516"/>
        <end position="542"/>
    </location>
</feature>
<proteinExistence type="predicted"/>
<dbReference type="InterPro" id="IPR013087">
    <property type="entry name" value="Znf_C2H2_type"/>
</dbReference>
<keyword evidence="5" id="KW-1185">Reference proteome</keyword>
<accession>A0A834SZR2</accession>
<gene>
    <name evidence="4" type="ORF">G2W53_034120</name>
</gene>
<dbReference type="GO" id="GO:0008270">
    <property type="term" value="F:zinc ion binding"/>
    <property type="evidence" value="ECO:0007669"/>
    <property type="project" value="UniProtKB-KW"/>
</dbReference>